<gene>
    <name evidence="2" type="ORF">GCM10010862_47290</name>
</gene>
<dbReference type="Proteomes" id="UP001156691">
    <property type="component" value="Unassembled WGS sequence"/>
</dbReference>
<proteinExistence type="predicted"/>
<sequence>MSIAVRECEADDLKGVVKILEARRDDYARYEPVFWKRRQGIAQASADYLKTLLGAERTVCLVAAADDEIVGFLFGREMPTPPVYDAGPTAAIDDYYVRSPELWATAGAGLLAEARSRFKDLGFQQIVVVSGYKDHAKMVFLRDHKLSLAAAWFTTPL</sequence>
<dbReference type="InterPro" id="IPR000182">
    <property type="entry name" value="GNAT_dom"/>
</dbReference>
<dbReference type="RefSeq" id="WP_284342860.1">
    <property type="nucleotide sequence ID" value="NZ_BSNS01000024.1"/>
</dbReference>
<dbReference type="Pfam" id="PF00583">
    <property type="entry name" value="Acetyltransf_1"/>
    <property type="match status" value="1"/>
</dbReference>
<feature type="domain" description="N-acetyltransferase" evidence="1">
    <location>
        <begin position="27"/>
        <end position="126"/>
    </location>
</feature>
<evidence type="ECO:0000313" key="2">
    <source>
        <dbReference type="EMBL" id="GLQ57470.1"/>
    </source>
</evidence>
<dbReference type="Gene3D" id="3.40.630.30">
    <property type="match status" value="1"/>
</dbReference>
<dbReference type="InterPro" id="IPR016181">
    <property type="entry name" value="Acyl_CoA_acyltransferase"/>
</dbReference>
<evidence type="ECO:0000259" key="1">
    <source>
        <dbReference type="Pfam" id="PF00583"/>
    </source>
</evidence>
<reference evidence="3" key="1">
    <citation type="journal article" date="2019" name="Int. J. Syst. Evol. Microbiol.">
        <title>The Global Catalogue of Microorganisms (GCM) 10K type strain sequencing project: providing services to taxonomists for standard genome sequencing and annotation.</title>
        <authorList>
            <consortium name="The Broad Institute Genomics Platform"/>
            <consortium name="The Broad Institute Genome Sequencing Center for Infectious Disease"/>
            <person name="Wu L."/>
            <person name="Ma J."/>
        </authorList>
    </citation>
    <scope>NUCLEOTIDE SEQUENCE [LARGE SCALE GENOMIC DNA]</scope>
    <source>
        <strain evidence="3">NBRC 112416</strain>
    </source>
</reference>
<accession>A0ABQ5WBG4</accession>
<organism evidence="2 3">
    <name type="scientific">Devosia nitrariae</name>
    <dbReference type="NCBI Taxonomy" id="2071872"/>
    <lineage>
        <taxon>Bacteria</taxon>
        <taxon>Pseudomonadati</taxon>
        <taxon>Pseudomonadota</taxon>
        <taxon>Alphaproteobacteria</taxon>
        <taxon>Hyphomicrobiales</taxon>
        <taxon>Devosiaceae</taxon>
        <taxon>Devosia</taxon>
    </lineage>
</organism>
<evidence type="ECO:0000313" key="3">
    <source>
        <dbReference type="Proteomes" id="UP001156691"/>
    </source>
</evidence>
<name>A0ABQ5WBG4_9HYPH</name>
<comment type="caution">
    <text evidence="2">The sequence shown here is derived from an EMBL/GenBank/DDBJ whole genome shotgun (WGS) entry which is preliminary data.</text>
</comment>
<dbReference type="SUPFAM" id="SSF55729">
    <property type="entry name" value="Acyl-CoA N-acyltransferases (Nat)"/>
    <property type="match status" value="1"/>
</dbReference>
<keyword evidence="3" id="KW-1185">Reference proteome</keyword>
<protein>
    <recommendedName>
        <fullName evidence="1">N-acetyltransferase domain-containing protein</fullName>
    </recommendedName>
</protein>
<dbReference type="EMBL" id="BSNS01000024">
    <property type="protein sequence ID" value="GLQ57470.1"/>
    <property type="molecule type" value="Genomic_DNA"/>
</dbReference>